<feature type="compositionally biased region" description="Pro residues" evidence="1">
    <location>
        <begin position="10"/>
        <end position="25"/>
    </location>
</feature>
<keyword evidence="4" id="KW-1185">Reference proteome</keyword>
<gene>
    <name evidence="3" type="ORF">SNE40_000746</name>
</gene>
<accession>A0AAN8Q7E2</accession>
<proteinExistence type="predicted"/>
<keyword evidence="2" id="KW-0812">Transmembrane</keyword>
<keyword evidence="2" id="KW-0472">Membrane</keyword>
<feature type="transmembrane region" description="Helical" evidence="2">
    <location>
        <begin position="75"/>
        <end position="96"/>
    </location>
</feature>
<comment type="caution">
    <text evidence="3">The sequence shown here is derived from an EMBL/GenBank/DDBJ whole genome shotgun (WGS) entry which is preliminary data.</text>
</comment>
<feature type="region of interest" description="Disordered" evidence="1">
    <location>
        <begin position="1"/>
        <end position="50"/>
    </location>
</feature>
<reference evidence="3 4" key="1">
    <citation type="submission" date="2024-01" db="EMBL/GenBank/DDBJ databases">
        <title>The genome of the rayed Mediterranean limpet Patella caerulea (Linnaeus, 1758).</title>
        <authorList>
            <person name="Anh-Thu Weber A."/>
            <person name="Halstead-Nussloch G."/>
        </authorList>
    </citation>
    <scope>NUCLEOTIDE SEQUENCE [LARGE SCALE GENOMIC DNA]</scope>
    <source>
        <strain evidence="3">AATW-2023a</strain>
        <tissue evidence="3">Whole specimen</tissue>
    </source>
</reference>
<feature type="compositionally biased region" description="Low complexity" evidence="1">
    <location>
        <begin position="26"/>
        <end position="50"/>
    </location>
</feature>
<dbReference type="EMBL" id="JAZGQO010000001">
    <property type="protein sequence ID" value="KAK6195283.1"/>
    <property type="molecule type" value="Genomic_DNA"/>
</dbReference>
<dbReference type="AlphaFoldDB" id="A0AAN8Q7E2"/>
<keyword evidence="2" id="KW-1133">Transmembrane helix</keyword>
<protein>
    <submittedName>
        <fullName evidence="3">Uncharacterized protein</fullName>
    </submittedName>
</protein>
<evidence type="ECO:0000313" key="4">
    <source>
        <dbReference type="Proteomes" id="UP001347796"/>
    </source>
</evidence>
<organism evidence="3 4">
    <name type="scientific">Patella caerulea</name>
    <name type="common">Rayed Mediterranean limpet</name>
    <dbReference type="NCBI Taxonomy" id="87958"/>
    <lineage>
        <taxon>Eukaryota</taxon>
        <taxon>Metazoa</taxon>
        <taxon>Spiralia</taxon>
        <taxon>Lophotrochozoa</taxon>
        <taxon>Mollusca</taxon>
        <taxon>Gastropoda</taxon>
        <taxon>Patellogastropoda</taxon>
        <taxon>Patelloidea</taxon>
        <taxon>Patellidae</taxon>
        <taxon>Patella</taxon>
    </lineage>
</organism>
<evidence type="ECO:0000256" key="1">
    <source>
        <dbReference type="SAM" id="MobiDB-lite"/>
    </source>
</evidence>
<sequence>MDPKFQGQGYPPPPAGSYPPPPAGAYPPQNQYGGPPPGYGYDQHPGPNPGSNVVVVGQPSHQQTVIVQRQGVNHVLHFCISLFFWPWVIVWIILCITDDS</sequence>
<name>A0AAN8Q7E2_PATCE</name>
<dbReference type="Proteomes" id="UP001347796">
    <property type="component" value="Unassembled WGS sequence"/>
</dbReference>
<evidence type="ECO:0000256" key="2">
    <source>
        <dbReference type="SAM" id="Phobius"/>
    </source>
</evidence>
<evidence type="ECO:0000313" key="3">
    <source>
        <dbReference type="EMBL" id="KAK6195283.1"/>
    </source>
</evidence>